<name>A0A2U2MY26_9GAMM</name>
<feature type="compositionally biased region" description="Gly residues" evidence="1">
    <location>
        <begin position="33"/>
        <end position="45"/>
    </location>
</feature>
<dbReference type="AlphaFoldDB" id="A0A2U2MY26"/>
<dbReference type="Proteomes" id="UP000245474">
    <property type="component" value="Unassembled WGS sequence"/>
</dbReference>
<dbReference type="RefSeq" id="WP_109679653.1">
    <property type="nucleotide sequence ID" value="NZ_CP086615.1"/>
</dbReference>
<feature type="region of interest" description="Disordered" evidence="1">
    <location>
        <begin position="1"/>
        <end position="61"/>
    </location>
</feature>
<protein>
    <submittedName>
        <fullName evidence="2">Uncharacterized protein</fullName>
    </submittedName>
</protein>
<keyword evidence="3" id="KW-1185">Reference proteome</keyword>
<feature type="compositionally biased region" description="Basic and acidic residues" evidence="1">
    <location>
        <begin position="1"/>
        <end position="11"/>
    </location>
</feature>
<evidence type="ECO:0000313" key="3">
    <source>
        <dbReference type="Proteomes" id="UP000245474"/>
    </source>
</evidence>
<reference evidence="2 3" key="1">
    <citation type="submission" date="2018-05" db="EMBL/GenBank/DDBJ databases">
        <title>Spiribacter halobius sp. nov., a moderately halophilic bacterium isolated from marine solar saltern.</title>
        <authorList>
            <person name="Zheng W.-S."/>
            <person name="Lu D.-C."/>
            <person name="Du Z.-J."/>
        </authorList>
    </citation>
    <scope>NUCLEOTIDE SEQUENCE [LARGE SCALE GENOMIC DNA]</scope>
    <source>
        <strain evidence="2 3">E85</strain>
    </source>
</reference>
<accession>A0A2U2MY26</accession>
<gene>
    <name evidence="2" type="ORF">DEM34_15045</name>
</gene>
<organism evidence="2 3">
    <name type="scientific">Sediminicurvatus halobius</name>
    <dbReference type="NCBI Taxonomy" id="2182432"/>
    <lineage>
        <taxon>Bacteria</taxon>
        <taxon>Pseudomonadati</taxon>
        <taxon>Pseudomonadota</taxon>
        <taxon>Gammaproteobacteria</taxon>
        <taxon>Chromatiales</taxon>
        <taxon>Ectothiorhodospiraceae</taxon>
        <taxon>Sediminicurvatus</taxon>
    </lineage>
</organism>
<dbReference type="EMBL" id="QFFI01000027">
    <property type="protein sequence ID" value="PWG61780.1"/>
    <property type="molecule type" value="Genomic_DNA"/>
</dbReference>
<evidence type="ECO:0000256" key="1">
    <source>
        <dbReference type="SAM" id="MobiDB-lite"/>
    </source>
</evidence>
<sequence length="105" mass="11391">MTIREEMRRLQSLEPQRARLRPLENPGPVPAGVGVGEAAQGGSGAGIASPLTERDPSQRTYHPVRTITTSDGLFQFDWQPLASLVMEDANAQPVVLEFADPDPPE</sequence>
<comment type="caution">
    <text evidence="2">The sequence shown here is derived from an EMBL/GenBank/DDBJ whole genome shotgun (WGS) entry which is preliminary data.</text>
</comment>
<evidence type="ECO:0000313" key="2">
    <source>
        <dbReference type="EMBL" id="PWG61780.1"/>
    </source>
</evidence>
<proteinExistence type="predicted"/>